<accession>A0ABN0X650</accession>
<dbReference type="SUPFAM" id="SSF52540">
    <property type="entry name" value="P-loop containing nucleoside triphosphate hydrolases"/>
    <property type="match status" value="1"/>
</dbReference>
<dbReference type="SMART" id="SM00382">
    <property type="entry name" value="AAA"/>
    <property type="match status" value="1"/>
</dbReference>
<dbReference type="InterPro" id="IPR003593">
    <property type="entry name" value="AAA+_ATPase"/>
</dbReference>
<organism evidence="5 6">
    <name type="scientific">Alkalibacterium iburiense</name>
    <dbReference type="NCBI Taxonomy" id="290589"/>
    <lineage>
        <taxon>Bacteria</taxon>
        <taxon>Bacillati</taxon>
        <taxon>Bacillota</taxon>
        <taxon>Bacilli</taxon>
        <taxon>Lactobacillales</taxon>
        <taxon>Carnobacteriaceae</taxon>
        <taxon>Alkalibacterium</taxon>
    </lineage>
</organism>
<dbReference type="InterPro" id="IPR003439">
    <property type="entry name" value="ABC_transporter-like_ATP-bd"/>
</dbReference>
<protein>
    <submittedName>
        <fullName evidence="5">ATP-binding cassette domain-containing protein</fullName>
    </submittedName>
</protein>
<reference evidence="5 6" key="1">
    <citation type="journal article" date="2019" name="Int. J. Syst. Evol. Microbiol.">
        <title>The Global Catalogue of Microorganisms (GCM) 10K type strain sequencing project: providing services to taxonomists for standard genome sequencing and annotation.</title>
        <authorList>
            <consortium name="The Broad Institute Genomics Platform"/>
            <consortium name="The Broad Institute Genome Sequencing Center for Infectious Disease"/>
            <person name="Wu L."/>
            <person name="Ma J."/>
        </authorList>
    </citation>
    <scope>NUCLEOTIDE SEQUENCE [LARGE SCALE GENOMIC DNA]</scope>
    <source>
        <strain evidence="5 6">JCM 12662</strain>
    </source>
</reference>
<evidence type="ECO:0000313" key="6">
    <source>
        <dbReference type="Proteomes" id="UP001501166"/>
    </source>
</evidence>
<dbReference type="PROSITE" id="PS50893">
    <property type="entry name" value="ABC_TRANSPORTER_2"/>
    <property type="match status" value="1"/>
</dbReference>
<dbReference type="Proteomes" id="UP001501166">
    <property type="component" value="Unassembled WGS sequence"/>
</dbReference>
<dbReference type="PROSITE" id="PS00211">
    <property type="entry name" value="ABC_TRANSPORTER_1"/>
    <property type="match status" value="1"/>
</dbReference>
<dbReference type="Gene3D" id="3.40.50.300">
    <property type="entry name" value="P-loop containing nucleotide triphosphate hydrolases"/>
    <property type="match status" value="1"/>
</dbReference>
<keyword evidence="3 5" id="KW-0067">ATP-binding</keyword>
<evidence type="ECO:0000256" key="2">
    <source>
        <dbReference type="ARBA" id="ARBA00022741"/>
    </source>
</evidence>
<dbReference type="InterPro" id="IPR017871">
    <property type="entry name" value="ABC_transporter-like_CS"/>
</dbReference>
<keyword evidence="2" id="KW-0547">Nucleotide-binding</keyword>
<dbReference type="Pfam" id="PF00005">
    <property type="entry name" value="ABC_tran"/>
    <property type="match status" value="1"/>
</dbReference>
<name>A0ABN0X650_9LACT</name>
<dbReference type="RefSeq" id="WP_343753935.1">
    <property type="nucleotide sequence ID" value="NZ_BAAACW010000039.1"/>
</dbReference>
<sequence length="216" mass="24688">MEPIIQVKNVSFEVDKQMILKDVSFDIQKGERVTITGPSGGGKSTLLKIIASILTPTGGTVSYQNKDIQEMDPLDYRKDVSYFFQNATLFDETVEDNLTFPFDIKDEEFDKEKCLRMLARVKLDETYLKKPIKELSGGEKQRVSIVRNLLFRPQVLLLDEITSSLDAENKDIIYAILDELTNEEAITILFVTHDAREIEMSHRVITIHKGEVENTQ</sequence>
<dbReference type="EMBL" id="BAAACW010000039">
    <property type="protein sequence ID" value="GAA0356111.1"/>
    <property type="molecule type" value="Genomic_DNA"/>
</dbReference>
<evidence type="ECO:0000256" key="1">
    <source>
        <dbReference type="ARBA" id="ARBA00022448"/>
    </source>
</evidence>
<feature type="domain" description="ABC transporter" evidence="4">
    <location>
        <begin position="5"/>
        <end position="216"/>
    </location>
</feature>
<dbReference type="InterPro" id="IPR027417">
    <property type="entry name" value="P-loop_NTPase"/>
</dbReference>
<evidence type="ECO:0000256" key="3">
    <source>
        <dbReference type="ARBA" id="ARBA00022840"/>
    </source>
</evidence>
<dbReference type="PANTHER" id="PTHR42781:SF4">
    <property type="entry name" value="SPERMIDINE_PUTRESCINE IMPORT ATP-BINDING PROTEIN POTA"/>
    <property type="match status" value="1"/>
</dbReference>
<dbReference type="GO" id="GO:0005524">
    <property type="term" value="F:ATP binding"/>
    <property type="evidence" value="ECO:0007669"/>
    <property type="project" value="UniProtKB-KW"/>
</dbReference>
<comment type="caution">
    <text evidence="5">The sequence shown here is derived from an EMBL/GenBank/DDBJ whole genome shotgun (WGS) entry which is preliminary data.</text>
</comment>
<proteinExistence type="predicted"/>
<gene>
    <name evidence="5" type="ORF">GCM10008932_06360</name>
</gene>
<evidence type="ECO:0000259" key="4">
    <source>
        <dbReference type="PROSITE" id="PS50893"/>
    </source>
</evidence>
<dbReference type="InterPro" id="IPR050093">
    <property type="entry name" value="ABC_SmlMolc_Importer"/>
</dbReference>
<keyword evidence="1" id="KW-0813">Transport</keyword>
<keyword evidence="6" id="KW-1185">Reference proteome</keyword>
<dbReference type="PANTHER" id="PTHR42781">
    <property type="entry name" value="SPERMIDINE/PUTRESCINE IMPORT ATP-BINDING PROTEIN POTA"/>
    <property type="match status" value="1"/>
</dbReference>
<evidence type="ECO:0000313" key="5">
    <source>
        <dbReference type="EMBL" id="GAA0356111.1"/>
    </source>
</evidence>